<evidence type="ECO:0000313" key="3">
    <source>
        <dbReference type="EMBL" id="TYB74102.1"/>
    </source>
</evidence>
<dbReference type="AlphaFoldDB" id="A0A8H2LGU7"/>
<name>A0A8H2LGU7_9FLAO</name>
<dbReference type="PANTHER" id="PTHR35869:SF1">
    <property type="entry name" value="OUTER-MEMBRANE LIPOPROTEIN CARRIER PROTEIN"/>
    <property type="match status" value="1"/>
</dbReference>
<dbReference type="EMBL" id="VSKM01000007">
    <property type="protein sequence ID" value="TYB74102.1"/>
    <property type="molecule type" value="Genomic_DNA"/>
</dbReference>
<dbReference type="Gene3D" id="2.50.20.10">
    <property type="entry name" value="Lipoprotein localisation LolA/LolB/LppX"/>
    <property type="match status" value="1"/>
</dbReference>
<comment type="caution">
    <text evidence="3">The sequence shown here is derived from an EMBL/GenBank/DDBJ whole genome shotgun (WGS) entry which is preliminary data.</text>
</comment>
<keyword evidence="4" id="KW-1185">Reference proteome</keyword>
<evidence type="ECO:0000256" key="2">
    <source>
        <dbReference type="SAM" id="SignalP"/>
    </source>
</evidence>
<dbReference type="PANTHER" id="PTHR35869">
    <property type="entry name" value="OUTER-MEMBRANE LIPOPROTEIN CARRIER PROTEIN"/>
    <property type="match status" value="1"/>
</dbReference>
<accession>A0A8H2LGU7</accession>
<dbReference type="RefSeq" id="WP_148369788.1">
    <property type="nucleotide sequence ID" value="NZ_VSKM01000007.1"/>
</dbReference>
<evidence type="ECO:0000313" key="4">
    <source>
        <dbReference type="Proteomes" id="UP000323324"/>
    </source>
</evidence>
<sequence>MKNKILVLVCLVFYFTLNTLSAQEKLSITEALAFKKQVKHTAKKTTSIVSGFIQEKHLSILENTIISEGILKFKAPNKVLWEYTKPYENTAIFKGDKLFVSNEGKTAEINLNSNRLFRSLNALIVNSVKGDMFDDEEFAITYFKHPNGFMVTFQPNNKRLSKFINTFELQFSKNGEVNSVKLIEPNADFTTISFINKQINVPVLNAAFL</sequence>
<keyword evidence="3" id="KW-0449">Lipoprotein</keyword>
<organism evidence="3 4">
    <name type="scientific">Bizionia saleffrena</name>
    <dbReference type="NCBI Taxonomy" id="291189"/>
    <lineage>
        <taxon>Bacteria</taxon>
        <taxon>Pseudomonadati</taxon>
        <taxon>Bacteroidota</taxon>
        <taxon>Flavobacteriia</taxon>
        <taxon>Flavobacteriales</taxon>
        <taxon>Flavobacteriaceae</taxon>
        <taxon>Bizionia</taxon>
    </lineage>
</organism>
<dbReference type="Proteomes" id="UP000323324">
    <property type="component" value="Unassembled WGS sequence"/>
</dbReference>
<proteinExistence type="predicted"/>
<evidence type="ECO:0000256" key="1">
    <source>
        <dbReference type="ARBA" id="ARBA00022729"/>
    </source>
</evidence>
<gene>
    <name evidence="3" type="ORF">ES676_07930</name>
</gene>
<dbReference type="Pfam" id="PF03548">
    <property type="entry name" value="LolA"/>
    <property type="match status" value="1"/>
</dbReference>
<dbReference type="InterPro" id="IPR029046">
    <property type="entry name" value="LolA/LolB/LppX"/>
</dbReference>
<feature type="signal peptide" evidence="2">
    <location>
        <begin position="1"/>
        <end position="22"/>
    </location>
</feature>
<dbReference type="CDD" id="cd16325">
    <property type="entry name" value="LolA"/>
    <property type="match status" value="1"/>
</dbReference>
<keyword evidence="1 2" id="KW-0732">Signal</keyword>
<protein>
    <submittedName>
        <fullName evidence="3">Outer membrane lipoprotein carrier protein LolA</fullName>
    </submittedName>
</protein>
<reference evidence="3 4" key="1">
    <citation type="submission" date="2019-08" db="EMBL/GenBank/DDBJ databases">
        <title>Genomes of Antarctic Bizionia species.</title>
        <authorList>
            <person name="Bowman J.P."/>
        </authorList>
    </citation>
    <scope>NUCLEOTIDE SEQUENCE [LARGE SCALE GENOMIC DNA]</scope>
    <source>
        <strain evidence="3 4">HFD</strain>
    </source>
</reference>
<dbReference type="SUPFAM" id="SSF89392">
    <property type="entry name" value="Prokaryotic lipoproteins and lipoprotein localization factors"/>
    <property type="match status" value="1"/>
</dbReference>
<dbReference type="InterPro" id="IPR004564">
    <property type="entry name" value="OM_lipoprot_carrier_LolA-like"/>
</dbReference>
<feature type="chain" id="PRO_5034937559" evidence="2">
    <location>
        <begin position="23"/>
        <end position="209"/>
    </location>
</feature>